<dbReference type="EMBL" id="CAVNYO010000082">
    <property type="protein sequence ID" value="CAK5265142.1"/>
    <property type="molecule type" value="Genomic_DNA"/>
</dbReference>
<keyword evidence="2" id="KW-1185">Reference proteome</keyword>
<dbReference type="AlphaFoldDB" id="A0AAD2GZU3"/>
<name>A0AAD2GZU3_9AGAR</name>
<evidence type="ECO:0000313" key="1">
    <source>
        <dbReference type="EMBL" id="CAK5265142.1"/>
    </source>
</evidence>
<reference evidence="1" key="1">
    <citation type="submission" date="2023-11" db="EMBL/GenBank/DDBJ databases">
        <authorList>
            <person name="De Vega J J."/>
            <person name="De Vega J J."/>
        </authorList>
    </citation>
    <scope>NUCLEOTIDE SEQUENCE</scope>
</reference>
<organism evidence="1 2">
    <name type="scientific">Mycena citricolor</name>
    <dbReference type="NCBI Taxonomy" id="2018698"/>
    <lineage>
        <taxon>Eukaryota</taxon>
        <taxon>Fungi</taxon>
        <taxon>Dikarya</taxon>
        <taxon>Basidiomycota</taxon>
        <taxon>Agaricomycotina</taxon>
        <taxon>Agaricomycetes</taxon>
        <taxon>Agaricomycetidae</taxon>
        <taxon>Agaricales</taxon>
        <taxon>Marasmiineae</taxon>
        <taxon>Mycenaceae</taxon>
        <taxon>Mycena</taxon>
    </lineage>
</organism>
<proteinExistence type="predicted"/>
<sequence>MKSLQPQDLTTAPRRSRISCLERFEAYGLIEHGPMKCAVCCGNERACVSGALGRTSTKAHPGTLDHTLRVRDMKTGRYMHALTEHTSLTGVLRSSPRHFR</sequence>
<comment type="caution">
    <text evidence="1">The sequence shown here is derived from an EMBL/GenBank/DDBJ whole genome shotgun (WGS) entry which is preliminary data.</text>
</comment>
<accession>A0AAD2GZU3</accession>
<gene>
    <name evidence="1" type="ORF">MYCIT1_LOCUS5913</name>
</gene>
<evidence type="ECO:0000313" key="2">
    <source>
        <dbReference type="Proteomes" id="UP001295794"/>
    </source>
</evidence>
<protein>
    <submittedName>
        <fullName evidence="1">Uncharacterized protein</fullName>
    </submittedName>
</protein>
<dbReference type="Proteomes" id="UP001295794">
    <property type="component" value="Unassembled WGS sequence"/>
</dbReference>